<accession>A0A6V7UEU2</accession>
<protein>
    <submittedName>
        <fullName evidence="2">Uncharacterized protein</fullName>
    </submittedName>
</protein>
<dbReference type="AlphaFoldDB" id="A0A6V7UEU2"/>
<evidence type="ECO:0000313" key="3">
    <source>
        <dbReference type="Proteomes" id="UP000580250"/>
    </source>
</evidence>
<reference evidence="2 3" key="1">
    <citation type="submission" date="2020-08" db="EMBL/GenBank/DDBJ databases">
        <authorList>
            <person name="Koutsovoulos G."/>
            <person name="Danchin GJ E."/>
        </authorList>
    </citation>
    <scope>NUCLEOTIDE SEQUENCE [LARGE SCALE GENOMIC DNA]</scope>
</reference>
<dbReference type="Proteomes" id="UP000580250">
    <property type="component" value="Unassembled WGS sequence"/>
</dbReference>
<dbReference type="EMBL" id="CAJEWN010000060">
    <property type="protein sequence ID" value="CAD2155913.1"/>
    <property type="molecule type" value="Genomic_DNA"/>
</dbReference>
<feature type="chain" id="PRO_5027840861" evidence="1">
    <location>
        <begin position="22"/>
        <end position="77"/>
    </location>
</feature>
<feature type="signal peptide" evidence="1">
    <location>
        <begin position="1"/>
        <end position="21"/>
    </location>
</feature>
<keyword evidence="1" id="KW-0732">Signal</keyword>
<organism evidence="2 3">
    <name type="scientific">Meloidogyne enterolobii</name>
    <name type="common">Root-knot nematode worm</name>
    <name type="synonym">Meloidogyne mayaguensis</name>
    <dbReference type="NCBI Taxonomy" id="390850"/>
    <lineage>
        <taxon>Eukaryota</taxon>
        <taxon>Metazoa</taxon>
        <taxon>Ecdysozoa</taxon>
        <taxon>Nematoda</taxon>
        <taxon>Chromadorea</taxon>
        <taxon>Rhabditida</taxon>
        <taxon>Tylenchina</taxon>
        <taxon>Tylenchomorpha</taxon>
        <taxon>Tylenchoidea</taxon>
        <taxon>Meloidogynidae</taxon>
        <taxon>Meloidogyninae</taxon>
        <taxon>Meloidogyne</taxon>
    </lineage>
</organism>
<proteinExistence type="predicted"/>
<evidence type="ECO:0000256" key="1">
    <source>
        <dbReference type="SAM" id="SignalP"/>
    </source>
</evidence>
<name>A0A6V7UEU2_MELEN</name>
<sequence>MKLFTILLAIVLQWMFKIVVGFDFKVQVLPAEYSWKVKVTSEDFRVTNPEEIETSIGQSNYITFVLENKQKSWWSKK</sequence>
<evidence type="ECO:0000313" key="2">
    <source>
        <dbReference type="EMBL" id="CAD2155913.1"/>
    </source>
</evidence>
<gene>
    <name evidence="2" type="ORF">MENT_LOCUS12056</name>
</gene>
<comment type="caution">
    <text evidence="2">The sequence shown here is derived from an EMBL/GenBank/DDBJ whole genome shotgun (WGS) entry which is preliminary data.</text>
</comment>